<keyword evidence="2 6" id="KW-0489">Methyltransferase</keyword>
<evidence type="ECO:0000256" key="1">
    <source>
        <dbReference type="ARBA" id="ARBA00006594"/>
    </source>
</evidence>
<dbReference type="InterPro" id="IPR001091">
    <property type="entry name" value="RM_Methyltransferase"/>
</dbReference>
<organism evidence="6 7">
    <name type="scientific">Pricia mediterranea</name>
    <dbReference type="NCBI Taxonomy" id="3076079"/>
    <lineage>
        <taxon>Bacteria</taxon>
        <taxon>Pseudomonadati</taxon>
        <taxon>Bacteroidota</taxon>
        <taxon>Flavobacteriia</taxon>
        <taxon>Flavobacteriales</taxon>
        <taxon>Flavobacteriaceae</taxon>
        <taxon>Pricia</taxon>
    </lineage>
</organism>
<comment type="similarity">
    <text evidence="1">Belongs to the N(4)/N(6)-methyltransferase family.</text>
</comment>
<dbReference type="PRINTS" id="PR00508">
    <property type="entry name" value="S21N4MTFRASE"/>
</dbReference>
<sequence length="833" mass="94447">MAKKRTKKQIAQYEHSKSERANNPHVGLVTPASDPDTGEKKTYQYDPHLDPQLQWAGKAEHTSFEVPTVSLHVHERIDPKTIIETVKKEKDDGGQMSLFSEKKPLREAIDFYKHKEGWTNRLIAGDSLLVMNSLLEKEGMAGKVQMVYFDPPYGIKYGSNFMPFVNKKEVKDGADNDLTAEPEMLKAFRDTWELGIHSYLTYIRDRMKLANRLLADEGSVYVQIGDENVHRVSLVMDEVFGAENRIATISFATTSGSSSNFIPQVSDYILWYAKDKNKCKYRQLYENLSRREIIEFFSSYVMVELENGDTRKLTDLERFDPDKHLPKGARIYRRTGLDSQGASTTGRSEPFDWNGKTYPCAKGRHWSISYDGMNRLSELKRLDAAKNGNALMWKKYENEVPGRRINNLWPSQMYATDKDYVVQTAILPIQRCILMSTDPGDLALDITCGSGTTAAVAEQWGRRWITCDTSRVALTLAKQRLLTANFDYYELAHRSEGVSSGFKYKTISKVTPKILGENQPPTIVSLFDEAETIRSKTRITGPFTVEAVPAPYAKSFDELELNNQGSDTSISRSGETNRQAEWRDELLRTGVRAKAGKIIDFIRVEPLMGTKFIQAEAETKEDIPKKVLVIFGPEHAPMEQRMVENAWQEARALKPDILLFCAFQFDEEAAKDIDELTPYIAGMQLLKAQMNADMLTDDLRKKRSSNESFWLVGQPDVQLHKLEDGKVTIEVMGFDYYNPKTGNVESGGKKNIAMWMLDTDYDNRSLFPSQVFFPMAGAKDGWAKLAKNLKAEIDEEKIEAFRGTLSLPFEPGPAVAVKIIDDRGIESLRVLTV</sequence>
<comment type="caution">
    <text evidence="6">The sequence shown here is derived from an EMBL/GenBank/DDBJ whole genome shotgun (WGS) entry which is preliminary data.</text>
</comment>
<dbReference type="PROSITE" id="PS00092">
    <property type="entry name" value="N6_MTASE"/>
    <property type="match status" value="1"/>
</dbReference>
<keyword evidence="3 6" id="KW-0808">Transferase</keyword>
<dbReference type="InterPro" id="IPR002052">
    <property type="entry name" value="DNA_methylase_N6_adenine_CS"/>
</dbReference>
<dbReference type="Gene3D" id="3.40.50.150">
    <property type="entry name" value="Vaccinia Virus protein VP39"/>
    <property type="match status" value="1"/>
</dbReference>
<dbReference type="Pfam" id="PF01555">
    <property type="entry name" value="N6_N4_Mtase"/>
    <property type="match status" value="1"/>
</dbReference>
<protein>
    <submittedName>
        <fullName evidence="6">Site-specific DNA-methyltransferase</fullName>
        <ecNumber evidence="6">2.1.1.-</ecNumber>
    </submittedName>
</protein>
<feature type="region of interest" description="Disordered" evidence="4">
    <location>
        <begin position="1"/>
        <end position="43"/>
    </location>
</feature>
<dbReference type="EMBL" id="JAVTTP010000001">
    <property type="protein sequence ID" value="MDT7828858.1"/>
    <property type="molecule type" value="Genomic_DNA"/>
</dbReference>
<evidence type="ECO:0000256" key="2">
    <source>
        <dbReference type="ARBA" id="ARBA00022603"/>
    </source>
</evidence>
<evidence type="ECO:0000313" key="6">
    <source>
        <dbReference type="EMBL" id="MDT7828858.1"/>
    </source>
</evidence>
<evidence type="ECO:0000256" key="4">
    <source>
        <dbReference type="SAM" id="MobiDB-lite"/>
    </source>
</evidence>
<dbReference type="InterPro" id="IPR029063">
    <property type="entry name" value="SAM-dependent_MTases_sf"/>
</dbReference>
<name>A0ABU3L5N2_9FLAO</name>
<dbReference type="Proteomes" id="UP001250656">
    <property type="component" value="Unassembled WGS sequence"/>
</dbReference>
<evidence type="ECO:0000313" key="7">
    <source>
        <dbReference type="Proteomes" id="UP001250656"/>
    </source>
</evidence>
<proteinExistence type="inferred from homology"/>
<feature type="domain" description="DNA methylase N-4/N-6" evidence="5">
    <location>
        <begin position="144"/>
        <end position="478"/>
    </location>
</feature>
<evidence type="ECO:0000259" key="5">
    <source>
        <dbReference type="Pfam" id="PF01555"/>
    </source>
</evidence>
<gene>
    <name evidence="6" type="ORF">RQM65_09305</name>
</gene>
<reference evidence="6 7" key="1">
    <citation type="submission" date="2023-09" db="EMBL/GenBank/DDBJ databases">
        <title>Novel taxa isolated from Blanes Bay.</title>
        <authorList>
            <person name="Rey-Velasco X."/>
            <person name="Lucena T."/>
        </authorList>
    </citation>
    <scope>NUCLEOTIDE SEQUENCE [LARGE SCALE GENOMIC DNA]</scope>
    <source>
        <strain evidence="6 7">S334</strain>
    </source>
</reference>
<dbReference type="GO" id="GO:0008168">
    <property type="term" value="F:methyltransferase activity"/>
    <property type="evidence" value="ECO:0007669"/>
    <property type="project" value="UniProtKB-KW"/>
</dbReference>
<dbReference type="RefSeq" id="WP_314014420.1">
    <property type="nucleotide sequence ID" value="NZ_JAVTTP010000001.1"/>
</dbReference>
<dbReference type="InterPro" id="IPR002941">
    <property type="entry name" value="DNA_methylase_N4/N6"/>
</dbReference>
<dbReference type="GO" id="GO:0032259">
    <property type="term" value="P:methylation"/>
    <property type="evidence" value="ECO:0007669"/>
    <property type="project" value="UniProtKB-KW"/>
</dbReference>
<dbReference type="EC" id="2.1.1.-" evidence="6"/>
<accession>A0ABU3L5N2</accession>
<dbReference type="SUPFAM" id="SSF53335">
    <property type="entry name" value="S-adenosyl-L-methionine-dependent methyltransferases"/>
    <property type="match status" value="1"/>
</dbReference>
<evidence type="ECO:0000256" key="3">
    <source>
        <dbReference type="ARBA" id="ARBA00022679"/>
    </source>
</evidence>
<keyword evidence="7" id="KW-1185">Reference proteome</keyword>